<dbReference type="AlphaFoldDB" id="A0A9E5A266"/>
<dbReference type="EMBL" id="JAPVER010000020">
    <property type="protein sequence ID" value="MCZ3366540.1"/>
    <property type="molecule type" value="Genomic_DNA"/>
</dbReference>
<evidence type="ECO:0000313" key="1">
    <source>
        <dbReference type="EMBL" id="MCZ3366540.1"/>
    </source>
</evidence>
<reference evidence="2" key="1">
    <citation type="submission" date="2022-12" db="EMBL/GenBank/DDBJ databases">
        <title>Reclassification of two methanogenic archaea species isolated from the Kolyma lowland permafrost.</title>
        <authorList>
            <person name="Trubitsyn V.E."/>
            <person name="Rivkina E.M."/>
            <person name="Shcherbakova V.A."/>
        </authorList>
    </citation>
    <scope>NUCLEOTIDE SEQUENCE</scope>
    <source>
        <strain evidence="1">M2</strain>
        <strain evidence="2">MK4</strain>
    </source>
</reference>
<evidence type="ECO:0000313" key="3">
    <source>
        <dbReference type="Proteomes" id="UP001068021"/>
    </source>
</evidence>
<proteinExistence type="predicted"/>
<keyword evidence="3" id="KW-1185">Reference proteome</keyword>
<organism evidence="2">
    <name type="scientific">Methanobacterium veterum</name>
    <dbReference type="NCBI Taxonomy" id="408577"/>
    <lineage>
        <taxon>Archaea</taxon>
        <taxon>Methanobacteriati</taxon>
        <taxon>Methanobacteriota</taxon>
        <taxon>Methanomada group</taxon>
        <taxon>Methanobacteria</taxon>
        <taxon>Methanobacteriales</taxon>
        <taxon>Methanobacteriaceae</taxon>
        <taxon>Methanobacterium</taxon>
    </lineage>
</organism>
<name>A0A9E5A266_9EURY</name>
<gene>
    <name evidence="2" type="ORF">O3H35_03810</name>
    <name evidence="1" type="ORF">O3H54_11675</name>
</gene>
<comment type="caution">
    <text evidence="2">The sequence shown here is derived from an EMBL/GenBank/DDBJ whole genome shotgun (WGS) entry which is preliminary data.</text>
</comment>
<dbReference type="Proteomes" id="UP001068021">
    <property type="component" value="Unassembled WGS sequence"/>
</dbReference>
<sequence>MNKTYSGIPCDIKCPKCGNMAEETDKSVSDRLYIYQDYKCTKCGTVTTKRFRKIG</sequence>
<dbReference type="Proteomes" id="UP001074446">
    <property type="component" value="Unassembled WGS sequence"/>
</dbReference>
<evidence type="ECO:0000313" key="2">
    <source>
        <dbReference type="EMBL" id="MCZ3371751.1"/>
    </source>
</evidence>
<protein>
    <submittedName>
        <fullName evidence="2">Uncharacterized protein</fullName>
    </submittedName>
</protein>
<dbReference type="RefSeq" id="WP_157197661.1">
    <property type="nucleotide sequence ID" value="NZ_JAPVER010000020.1"/>
</dbReference>
<dbReference type="EMBL" id="JAPVES010000027">
    <property type="protein sequence ID" value="MCZ3371751.1"/>
    <property type="molecule type" value="Genomic_DNA"/>
</dbReference>
<accession>A0A9E5A266</accession>